<keyword evidence="3" id="KW-1185">Reference proteome</keyword>
<evidence type="ECO:0000256" key="1">
    <source>
        <dbReference type="SAM" id="MobiDB-lite"/>
    </source>
</evidence>
<feature type="region of interest" description="Disordered" evidence="1">
    <location>
        <begin position="55"/>
        <end position="79"/>
    </location>
</feature>
<reference evidence="2" key="1">
    <citation type="submission" date="2021-01" db="UniProtKB">
        <authorList>
            <consortium name="EnsemblMetazoa"/>
        </authorList>
    </citation>
    <scope>IDENTIFICATION</scope>
    <source>
        <strain evidence="2">DH4</strain>
    </source>
</reference>
<accession>A0A7M7IKY8</accession>
<dbReference type="EnsemblMetazoa" id="XM_016917418">
    <property type="protein sequence ID" value="XP_016772907"/>
    <property type="gene ID" value="LOC107965801"/>
</dbReference>
<name>A0A7M7IKY8_APIME</name>
<dbReference type="KEGG" id="ame:107965801"/>
<gene>
    <name evidence="4" type="primary">LOC107965801</name>
</gene>
<evidence type="ECO:0000313" key="3">
    <source>
        <dbReference type="Proteomes" id="UP000005203"/>
    </source>
</evidence>
<dbReference type="AlphaFoldDB" id="A0A7M7IKY8"/>
<feature type="region of interest" description="Disordered" evidence="1">
    <location>
        <begin position="1"/>
        <end position="32"/>
    </location>
</feature>
<proteinExistence type="predicted"/>
<protein>
    <submittedName>
        <fullName evidence="4">Uncharacterized protein LOC107965801</fullName>
    </submittedName>
</protein>
<dbReference type="GeneID" id="107965801"/>
<organism evidence="2">
    <name type="scientific">Apis mellifera</name>
    <name type="common">Honeybee</name>
    <dbReference type="NCBI Taxonomy" id="7460"/>
    <lineage>
        <taxon>Eukaryota</taxon>
        <taxon>Metazoa</taxon>
        <taxon>Ecdysozoa</taxon>
        <taxon>Arthropoda</taxon>
        <taxon>Hexapoda</taxon>
        <taxon>Insecta</taxon>
        <taxon>Pterygota</taxon>
        <taxon>Neoptera</taxon>
        <taxon>Endopterygota</taxon>
        <taxon>Hymenoptera</taxon>
        <taxon>Apocrita</taxon>
        <taxon>Aculeata</taxon>
        <taxon>Apoidea</taxon>
        <taxon>Anthophila</taxon>
        <taxon>Apidae</taxon>
        <taxon>Apis</taxon>
    </lineage>
</organism>
<dbReference type="RefSeq" id="XP_016772907.1">
    <property type="nucleotide sequence ID" value="XM_016917418.2"/>
</dbReference>
<accession>A0A8B7KTG7</accession>
<sequence>MFSEENSRNRVTGKAEIDRENSDMRKKLPLRHDDSRRKDVVVAVQRQLELELVARGRGRGRGRPEEVNRSNGGSGVGTITMESPIIQSSLRAGPFKPFSAPHLLLVDLETNRFSNETAAIPLSFAFCLVLIAKTID</sequence>
<reference evidence="4" key="2">
    <citation type="submission" date="2025-04" db="UniProtKB">
        <authorList>
            <consortium name="RefSeq"/>
        </authorList>
    </citation>
    <scope>IDENTIFICATION</scope>
    <source>
        <strain evidence="4">DH4</strain>
        <tissue evidence="4">Whole body</tissue>
    </source>
</reference>
<evidence type="ECO:0000313" key="2">
    <source>
        <dbReference type="EnsemblMetazoa" id="XP_016772907"/>
    </source>
</evidence>
<evidence type="ECO:0000313" key="4">
    <source>
        <dbReference type="RefSeq" id="XP_016772907.1"/>
    </source>
</evidence>
<dbReference type="Proteomes" id="UP000005203">
    <property type="component" value="Linkage group LG16"/>
</dbReference>